<keyword evidence="9" id="KW-0460">Magnesium</keyword>
<evidence type="ECO:0000256" key="8">
    <source>
        <dbReference type="ARBA" id="ARBA00022838"/>
    </source>
</evidence>
<comment type="subunit">
    <text evidence="14">Component of the Integrator complex, composed of core subunits INTS1, INTS2, INTS3, INTS4, INTS5, INTS6, INTS7, INTS8, INTS9/RC74, INTS10, INTS11/CPSF3L, INTS12, INTS13, INTS14 and INTS15. The core complex associates with protein phosphatase 2A subunits PPP2CA and PPP2R1A, to form the Integrator-PP2A (INTAC) complex. INTS14 is part of the tail subcomplex, composed of INTS10, INTS13, INTS14 and INTS15.</text>
</comment>
<evidence type="ECO:0000259" key="17">
    <source>
        <dbReference type="Pfam" id="PF13519"/>
    </source>
</evidence>
<dbReference type="FunFam" id="3.40.50.410:FF:000137">
    <property type="entry name" value="Integrator complex subunit 14"/>
    <property type="match status" value="1"/>
</dbReference>
<dbReference type="GO" id="GO:0007094">
    <property type="term" value="P:mitotic spindle assembly checkpoint signaling"/>
    <property type="evidence" value="ECO:0007669"/>
    <property type="project" value="UniProtKB-UniRule"/>
</dbReference>
<dbReference type="GO" id="GO:1990423">
    <property type="term" value="C:RZZ complex"/>
    <property type="evidence" value="ECO:0007669"/>
    <property type="project" value="UniProtKB-UniRule"/>
</dbReference>
<dbReference type="Gene3D" id="1.10.287.1880">
    <property type="match status" value="1"/>
</dbReference>
<evidence type="ECO:0000256" key="15">
    <source>
        <dbReference type="RuleBase" id="RU369076"/>
    </source>
</evidence>
<evidence type="ECO:0000256" key="12">
    <source>
        <dbReference type="ARBA" id="ARBA00023328"/>
    </source>
</evidence>
<evidence type="ECO:0000256" key="4">
    <source>
        <dbReference type="ARBA" id="ARBA00022454"/>
    </source>
</evidence>
<comment type="function">
    <text evidence="15">Essential component of the mitotic checkpoint, which prevents cells from prematurely exiting mitosis. Required for the assembly of the dynein-dynactin and MAD1-MAD2 complexes onto kinetochores. Its function related to the spindle assembly machinery is proposed to depend on its association in the mitotic RZZ complex.</text>
</comment>
<keyword evidence="6" id="KW-0479">Metal-binding</keyword>
<dbReference type="EMBL" id="BEZZ01000632">
    <property type="protein sequence ID" value="GCC34807.1"/>
    <property type="molecule type" value="Genomic_DNA"/>
</dbReference>
<organism evidence="18 19">
    <name type="scientific">Chiloscyllium punctatum</name>
    <name type="common">Brownbanded bambooshark</name>
    <name type="synonym">Hemiscyllium punctatum</name>
    <dbReference type="NCBI Taxonomy" id="137246"/>
    <lineage>
        <taxon>Eukaryota</taxon>
        <taxon>Metazoa</taxon>
        <taxon>Chordata</taxon>
        <taxon>Craniata</taxon>
        <taxon>Vertebrata</taxon>
        <taxon>Chondrichthyes</taxon>
        <taxon>Elasmobranchii</taxon>
        <taxon>Galeomorphii</taxon>
        <taxon>Galeoidea</taxon>
        <taxon>Orectolobiformes</taxon>
        <taxon>Hemiscylliidae</taxon>
        <taxon>Chiloscyllium</taxon>
    </lineage>
</organism>
<dbReference type="Pfam" id="PF09817">
    <property type="entry name" value="Zwilch"/>
    <property type="match status" value="1"/>
</dbReference>
<comment type="similarity">
    <text evidence="13">Belongs to the Integrator subunit 14 family.</text>
</comment>
<sequence>MTRPVSLEGTEEYQRKHLAAHGLSMLFEHMATNYKLEFTCLVAFSSLWELMVPFTRDYNTLQEALSSADDYDKTCLESALNGISNIVQDEWGVCIPCQVILVTDGSLGIGRGSLRHSLSLLSQRSEDSKFPLPFPFPSKLYIMCIANLEELQTTDTLDILERLIDLNNGEGQIFTIDGPLCLKNVQSMFGLCDQENKGLLKEPVLYEDDVQVQIVTKVNRSPLQAFWKKNVPIFIAERASLKVNEDQLEDSCINETSNLTSSKLEEDIGPLPLSVMKARQLVSWYTLAHNPHMAQVVNCSTSTAFPLLWVRCDGSDPEGTVWLGAEPVNTGKEITSIVFHIVTCTGPIFDKNSFTSVEKLKTAHKDRHLCSAVITKGNAQYDLFGATVLENTILESQSNIMVDFTWNNVDKILEIPPLTSIATLNIKVEPGDLRSPVIQIYKELEFLLVLAQGLKTGETEWPEVLEETSAVTVVQELIEDLKNQLNVSQQQLKSKETEKLKSDAAAVESTIHASFAPERGDLDFAELLWTGMRKTVSSYQDVVDCLALVIQHLRCKDIQPWIHQGSNSSLSKLIQQSYQGIMPTVSVNGITAIRMLLEIGLDKLQRDYINYFIGQELTTLNYLDYFVNCTVNLEEQMIRLRKLHHVLELVVNCSAFLNLNHENLFTLTQSCLRYYKDNPLDEQHVFQLPVRPTTINAFYENEHPIMWRMEIISCHGQRELKTVWQLNTRPPVDHVTFNTPDLPVDDTTLNSDYEEAIYYNTVISCSQAHFV</sequence>
<dbReference type="OrthoDB" id="5556307at2759"/>
<evidence type="ECO:0000256" key="1">
    <source>
        <dbReference type="ARBA" id="ARBA00004123"/>
    </source>
</evidence>
<comment type="similarity">
    <text evidence="3 15">Belongs to the ZWILCH family.</text>
</comment>
<dbReference type="AlphaFoldDB" id="A0A401SWM3"/>
<evidence type="ECO:0000256" key="6">
    <source>
        <dbReference type="ARBA" id="ARBA00022723"/>
    </source>
</evidence>
<evidence type="ECO:0000256" key="13">
    <source>
        <dbReference type="ARBA" id="ARBA00061449"/>
    </source>
</evidence>
<dbReference type="Gene3D" id="2.20.25.230">
    <property type="match status" value="1"/>
</dbReference>
<dbReference type="Proteomes" id="UP000287033">
    <property type="component" value="Unassembled WGS sequence"/>
</dbReference>
<proteinExistence type="inferred from homology"/>
<gene>
    <name evidence="18" type="ORF">chiPu_0013284</name>
</gene>
<dbReference type="PANTHER" id="PTHR15995">
    <property type="entry name" value="PROTEIN ZWILCH HOMOLOG"/>
    <property type="match status" value="1"/>
</dbReference>
<comment type="caution">
    <text evidence="18">The sequence shown here is derived from an EMBL/GenBank/DDBJ whole genome shotgun (WGS) entry which is preliminary data.</text>
</comment>
<keyword evidence="11 15" id="KW-0131">Cell cycle</keyword>
<evidence type="ECO:0000256" key="5">
    <source>
        <dbReference type="ARBA" id="ARBA00022618"/>
    </source>
</evidence>
<keyword evidence="5 15" id="KW-0132">Cell division</keyword>
<dbReference type="Gene3D" id="1.20.58.730">
    <property type="match status" value="1"/>
</dbReference>
<keyword evidence="10" id="KW-0539">Nucleus</keyword>
<dbReference type="GO" id="GO:0051301">
    <property type="term" value="P:cell division"/>
    <property type="evidence" value="ECO:0007669"/>
    <property type="project" value="UniProtKB-UniRule"/>
</dbReference>
<evidence type="ECO:0000256" key="2">
    <source>
        <dbReference type="ARBA" id="ARBA00004629"/>
    </source>
</evidence>
<name>A0A401SWM3_CHIPU</name>
<evidence type="ECO:0000256" key="14">
    <source>
        <dbReference type="ARBA" id="ARBA00065091"/>
    </source>
</evidence>
<dbReference type="Gene3D" id="6.20.270.10">
    <property type="match status" value="1"/>
</dbReference>
<keyword evidence="7 15" id="KW-0498">Mitosis</keyword>
<evidence type="ECO:0000256" key="11">
    <source>
        <dbReference type="ARBA" id="ARBA00023306"/>
    </source>
</evidence>
<dbReference type="SUPFAM" id="SSF53300">
    <property type="entry name" value="vWA-like"/>
    <property type="match status" value="1"/>
</dbReference>
<keyword evidence="12 15" id="KW-0137">Centromere</keyword>
<evidence type="ECO:0000256" key="16">
    <source>
        <dbReference type="SAM" id="Coils"/>
    </source>
</evidence>
<reference evidence="18 19" key="1">
    <citation type="journal article" date="2018" name="Nat. Ecol. Evol.">
        <title>Shark genomes provide insights into elasmobranch evolution and the origin of vertebrates.</title>
        <authorList>
            <person name="Hara Y"/>
            <person name="Yamaguchi K"/>
            <person name="Onimaru K"/>
            <person name="Kadota M"/>
            <person name="Koyanagi M"/>
            <person name="Keeley SD"/>
            <person name="Tatsumi K"/>
            <person name="Tanaka K"/>
            <person name="Motone F"/>
            <person name="Kageyama Y"/>
            <person name="Nozu R"/>
            <person name="Adachi N"/>
            <person name="Nishimura O"/>
            <person name="Nakagawa R"/>
            <person name="Tanegashima C"/>
            <person name="Kiyatake I"/>
            <person name="Matsumoto R"/>
            <person name="Murakumo K"/>
            <person name="Nishida K"/>
            <person name="Terakita A"/>
            <person name="Kuratani S"/>
            <person name="Sato K"/>
            <person name="Hyodo S Kuraku.S."/>
        </authorList>
    </citation>
    <scope>NUCLEOTIDE SEQUENCE [LARGE SCALE GENOMIC DNA]</scope>
</reference>
<evidence type="ECO:0000256" key="10">
    <source>
        <dbReference type="ARBA" id="ARBA00023242"/>
    </source>
</evidence>
<comment type="subunit">
    <text evidence="15">Component of the RZZ complex.</text>
</comment>
<accession>A0A401SWM3</accession>
<feature type="coiled-coil region" evidence="16">
    <location>
        <begin position="471"/>
        <end position="498"/>
    </location>
</feature>
<comment type="subcellular location">
    <subcellularLocation>
        <location evidence="2 15">Chromosome</location>
        <location evidence="2 15">Centromere</location>
        <location evidence="2 15">Kinetochore</location>
    </subcellularLocation>
    <subcellularLocation>
        <location evidence="1">Nucleus</location>
    </subcellularLocation>
</comment>
<dbReference type="Pfam" id="PF13519">
    <property type="entry name" value="VWA_2"/>
    <property type="match status" value="1"/>
</dbReference>
<dbReference type="GO" id="GO:0005634">
    <property type="term" value="C:nucleus"/>
    <property type="evidence" value="ECO:0007669"/>
    <property type="project" value="UniProtKB-SubCell"/>
</dbReference>
<dbReference type="GO" id="GO:0034501">
    <property type="term" value="P:protein localization to kinetochore"/>
    <property type="evidence" value="ECO:0007669"/>
    <property type="project" value="UniProtKB-UniRule"/>
</dbReference>
<evidence type="ECO:0000313" key="18">
    <source>
        <dbReference type="EMBL" id="GCC34807.1"/>
    </source>
</evidence>
<protein>
    <recommendedName>
        <fullName evidence="15">Protein zwilch</fullName>
    </recommendedName>
</protein>
<evidence type="ECO:0000256" key="3">
    <source>
        <dbReference type="ARBA" id="ARBA00009062"/>
    </source>
</evidence>
<dbReference type="InterPro" id="IPR018630">
    <property type="entry name" value="Zwilch"/>
</dbReference>
<dbReference type="InterPro" id="IPR002035">
    <property type="entry name" value="VWF_A"/>
</dbReference>
<evidence type="ECO:0000256" key="7">
    <source>
        <dbReference type="ARBA" id="ARBA00022776"/>
    </source>
</evidence>
<feature type="domain" description="VWFA" evidence="17">
    <location>
        <begin position="12"/>
        <end position="105"/>
    </location>
</feature>
<keyword evidence="16" id="KW-0175">Coiled coil</keyword>
<dbReference type="InterPro" id="IPR036465">
    <property type="entry name" value="vWFA_dom_sf"/>
</dbReference>
<evidence type="ECO:0000313" key="19">
    <source>
        <dbReference type="Proteomes" id="UP000287033"/>
    </source>
</evidence>
<keyword evidence="4 15" id="KW-0158">Chromosome</keyword>
<dbReference type="Gene3D" id="6.10.140.520">
    <property type="match status" value="1"/>
</dbReference>
<keyword evidence="8 15" id="KW-0995">Kinetochore</keyword>
<dbReference type="STRING" id="137246.A0A401SWM3"/>
<evidence type="ECO:0000256" key="9">
    <source>
        <dbReference type="ARBA" id="ARBA00022842"/>
    </source>
</evidence>
<keyword evidence="19" id="KW-1185">Reference proteome</keyword>
<dbReference type="OMA" id="EDSCINE"/>
<dbReference type="GO" id="GO:0046872">
    <property type="term" value="F:metal ion binding"/>
    <property type="evidence" value="ECO:0007669"/>
    <property type="project" value="UniProtKB-KW"/>
</dbReference>
<dbReference type="PANTHER" id="PTHR15995:SF1">
    <property type="entry name" value="PROTEIN ZWILCH HOMOLOG"/>
    <property type="match status" value="1"/>
</dbReference>